<dbReference type="GO" id="GO:0004673">
    <property type="term" value="F:protein histidine kinase activity"/>
    <property type="evidence" value="ECO:0007669"/>
    <property type="project" value="UniProtKB-EC"/>
</dbReference>
<dbReference type="PANTHER" id="PTHR43304:SF1">
    <property type="entry name" value="PAC DOMAIN-CONTAINING PROTEIN"/>
    <property type="match status" value="1"/>
</dbReference>
<protein>
    <recommendedName>
        <fullName evidence="2">histidine kinase</fullName>
        <ecNumber evidence="2">2.7.13.3</ecNumber>
    </recommendedName>
</protein>
<dbReference type="RefSeq" id="WP_023432787.1">
    <property type="nucleotide sequence ID" value="NZ_AWXZ01000035.1"/>
</dbReference>
<dbReference type="InterPro" id="IPR001610">
    <property type="entry name" value="PAC"/>
</dbReference>
<dbReference type="InterPro" id="IPR010982">
    <property type="entry name" value="Lambda_DNA-bd_dom_sf"/>
</dbReference>
<dbReference type="CDD" id="cd00093">
    <property type="entry name" value="HTH_XRE"/>
    <property type="match status" value="1"/>
</dbReference>
<dbReference type="Pfam" id="PF08447">
    <property type="entry name" value="PAS_3"/>
    <property type="match status" value="2"/>
</dbReference>
<proteinExistence type="predicted"/>
<evidence type="ECO:0000313" key="9">
    <source>
        <dbReference type="Proteomes" id="UP000017819"/>
    </source>
</evidence>
<dbReference type="Gene3D" id="2.10.70.100">
    <property type="match status" value="1"/>
</dbReference>
<dbReference type="Gene3D" id="3.30.450.20">
    <property type="entry name" value="PAS domain"/>
    <property type="match status" value="2"/>
</dbReference>
<dbReference type="GO" id="GO:0003677">
    <property type="term" value="F:DNA binding"/>
    <property type="evidence" value="ECO:0007669"/>
    <property type="project" value="InterPro"/>
</dbReference>
<evidence type="ECO:0000256" key="3">
    <source>
        <dbReference type="ARBA" id="ARBA00022553"/>
    </source>
</evidence>
<evidence type="ECO:0000259" key="6">
    <source>
        <dbReference type="PROSITE" id="PS50113"/>
    </source>
</evidence>
<dbReference type="EC" id="2.7.13.3" evidence="2"/>
<dbReference type="InterPro" id="IPR013655">
    <property type="entry name" value="PAS_fold_3"/>
</dbReference>
<dbReference type="InterPro" id="IPR052162">
    <property type="entry name" value="Sensor_kinase/Photoreceptor"/>
</dbReference>
<dbReference type="Proteomes" id="UP000017819">
    <property type="component" value="Unassembled WGS sequence"/>
</dbReference>
<gene>
    <name evidence="8" type="ORF">N177_2658</name>
</gene>
<dbReference type="SUPFAM" id="SSF55785">
    <property type="entry name" value="PYP-like sensor domain (PAS domain)"/>
    <property type="match status" value="2"/>
</dbReference>
<comment type="caution">
    <text evidence="8">The sequence shown here is derived from an EMBL/GenBank/DDBJ whole genome shotgun (WGS) entry which is preliminary data.</text>
</comment>
<dbReference type="PROSITE" id="PS50943">
    <property type="entry name" value="HTH_CROC1"/>
    <property type="match status" value="1"/>
</dbReference>
<reference evidence="8 9" key="1">
    <citation type="journal article" date="2014" name="Genome Announc.">
        <title>Draft Genome Sequence of Lutibaculum baratangense Strain AMV1T, Isolated from a Mud Volcano in Andamans, India.</title>
        <authorList>
            <person name="Singh A."/>
            <person name="Sreenivas A."/>
            <person name="Sathyanarayana Reddy G."/>
            <person name="Pinnaka A.K."/>
            <person name="Shivaji S."/>
        </authorList>
    </citation>
    <scope>NUCLEOTIDE SEQUENCE [LARGE SCALE GENOMIC DNA]</scope>
    <source>
        <strain evidence="8 9">AMV1</strain>
    </source>
</reference>
<evidence type="ECO:0000259" key="7">
    <source>
        <dbReference type="PROSITE" id="PS50943"/>
    </source>
</evidence>
<comment type="catalytic activity">
    <reaction evidence="1">
        <text>ATP + protein L-histidine = ADP + protein N-phospho-L-histidine.</text>
        <dbReference type="EC" id="2.7.13.3"/>
    </reaction>
</comment>
<evidence type="ECO:0000256" key="2">
    <source>
        <dbReference type="ARBA" id="ARBA00012438"/>
    </source>
</evidence>
<feature type="domain" description="HTH cro/C1-type" evidence="7">
    <location>
        <begin position="261"/>
        <end position="290"/>
    </location>
</feature>
<dbReference type="STRING" id="631454.N177_2658"/>
<organism evidence="8 9">
    <name type="scientific">Lutibaculum baratangense AMV1</name>
    <dbReference type="NCBI Taxonomy" id="631454"/>
    <lineage>
        <taxon>Bacteria</taxon>
        <taxon>Pseudomonadati</taxon>
        <taxon>Pseudomonadota</taxon>
        <taxon>Alphaproteobacteria</taxon>
        <taxon>Hyphomicrobiales</taxon>
        <taxon>Tepidamorphaceae</taxon>
        <taxon>Lutibaculum</taxon>
    </lineage>
</organism>
<dbReference type="EMBL" id="AWXZ01000035">
    <property type="protein sequence ID" value="ESR24209.1"/>
    <property type="molecule type" value="Genomic_DNA"/>
</dbReference>
<dbReference type="SUPFAM" id="SSF47413">
    <property type="entry name" value="lambda repressor-like DNA-binding domains"/>
    <property type="match status" value="1"/>
</dbReference>
<dbReference type="InterPro" id="IPR001387">
    <property type="entry name" value="Cro/C1-type_HTH"/>
</dbReference>
<dbReference type="SMART" id="SM00530">
    <property type="entry name" value="HTH_XRE"/>
    <property type="match status" value="1"/>
</dbReference>
<dbReference type="InterPro" id="IPR000700">
    <property type="entry name" value="PAS-assoc_C"/>
</dbReference>
<feature type="domain" description="PAC" evidence="6">
    <location>
        <begin position="76"/>
        <end position="128"/>
    </location>
</feature>
<dbReference type="PANTHER" id="PTHR43304">
    <property type="entry name" value="PHYTOCHROME-LIKE PROTEIN CPH1"/>
    <property type="match status" value="1"/>
</dbReference>
<dbReference type="SMART" id="SM00086">
    <property type="entry name" value="PAC"/>
    <property type="match status" value="1"/>
</dbReference>
<keyword evidence="9" id="KW-1185">Reference proteome</keyword>
<dbReference type="InterPro" id="IPR035965">
    <property type="entry name" value="PAS-like_dom_sf"/>
</dbReference>
<dbReference type="Gene3D" id="1.10.260.40">
    <property type="entry name" value="lambda repressor-like DNA-binding domains"/>
    <property type="match status" value="1"/>
</dbReference>
<evidence type="ECO:0000256" key="4">
    <source>
        <dbReference type="ARBA" id="ARBA00022679"/>
    </source>
</evidence>
<keyword evidence="4" id="KW-0808">Transferase</keyword>
<dbReference type="NCBIfam" id="TIGR00229">
    <property type="entry name" value="sensory_box"/>
    <property type="match status" value="1"/>
</dbReference>
<dbReference type="InterPro" id="IPR000014">
    <property type="entry name" value="PAS"/>
</dbReference>
<name>V4RFP9_9HYPH</name>
<sequence>MGCEYFDILEERGHVGVWTWNLVDDELDWSDGLYRLFGLVPGHGRPTREFFHSMIHPEDRPLQLKRAQAMRDGLALSFDFRLIRPNGSVRWMTTKTESLSDRDGRPVRVVGIVLDITARKRLEGELGASTERFKALAAAAGGLVFAAHTDGSAELLSDPQGLFEGALMDGLESWIDLLAPEDRPPARHAWERAVAHGEPLEIDCRLASGEVDGHSFRVHMTPVASSDGQTREWLGLCRDFGLAGLGSVAGEEAHQPTGAQLRAARGILNWSVRELAEAADISVSTIRRLEEMDGAPPSFEPKLAEVQKALEAAGVEFIFPQLGQPAVRPR</sequence>
<dbReference type="PROSITE" id="PS50113">
    <property type="entry name" value="PAC"/>
    <property type="match status" value="1"/>
</dbReference>
<dbReference type="eggNOG" id="COG2202">
    <property type="taxonomic scope" value="Bacteria"/>
</dbReference>
<dbReference type="Pfam" id="PF01381">
    <property type="entry name" value="HTH_3"/>
    <property type="match status" value="1"/>
</dbReference>
<evidence type="ECO:0000256" key="5">
    <source>
        <dbReference type="ARBA" id="ARBA00022777"/>
    </source>
</evidence>
<evidence type="ECO:0000256" key="1">
    <source>
        <dbReference type="ARBA" id="ARBA00000085"/>
    </source>
</evidence>
<dbReference type="AlphaFoldDB" id="V4RFP9"/>
<dbReference type="OrthoDB" id="3782725at2"/>
<keyword evidence="5 8" id="KW-0418">Kinase</keyword>
<evidence type="ECO:0000313" key="8">
    <source>
        <dbReference type="EMBL" id="ESR24209.1"/>
    </source>
</evidence>
<accession>V4RFP9</accession>
<keyword evidence="3" id="KW-0597">Phosphoprotein</keyword>
<dbReference type="CDD" id="cd00130">
    <property type="entry name" value="PAS"/>
    <property type="match status" value="2"/>
</dbReference>